<name>A0A9X4BSF7_9XANT</name>
<evidence type="ECO:0000256" key="11">
    <source>
        <dbReference type="ARBA" id="ARBA00023204"/>
    </source>
</evidence>
<evidence type="ECO:0000256" key="10">
    <source>
        <dbReference type="ARBA" id="ARBA00023027"/>
    </source>
</evidence>
<feature type="binding site" evidence="14">
    <location>
        <position position="117"/>
    </location>
    <ligand>
        <name>NAD(+)</name>
        <dbReference type="ChEBI" id="CHEBI:57540"/>
    </ligand>
</feature>
<feature type="binding site" evidence="14">
    <location>
        <position position="140"/>
    </location>
    <ligand>
        <name>NAD(+)</name>
        <dbReference type="ChEBI" id="CHEBI:57540"/>
    </ligand>
</feature>
<dbReference type="PROSITE" id="PS50172">
    <property type="entry name" value="BRCT"/>
    <property type="match status" value="1"/>
</dbReference>
<feature type="binding site" evidence="14">
    <location>
        <position position="178"/>
    </location>
    <ligand>
        <name>NAD(+)</name>
        <dbReference type="ChEBI" id="CHEBI:57540"/>
    </ligand>
</feature>
<evidence type="ECO:0000256" key="13">
    <source>
        <dbReference type="ARBA" id="ARBA00060881"/>
    </source>
</evidence>
<evidence type="ECO:0000256" key="1">
    <source>
        <dbReference type="ARBA" id="ARBA00004067"/>
    </source>
</evidence>
<feature type="binding site" evidence="14">
    <location>
        <position position="319"/>
    </location>
    <ligand>
        <name>NAD(+)</name>
        <dbReference type="ChEBI" id="CHEBI:57540"/>
    </ligand>
</feature>
<dbReference type="SUPFAM" id="SSF47781">
    <property type="entry name" value="RuvA domain 2-like"/>
    <property type="match status" value="2"/>
</dbReference>
<evidence type="ECO:0000256" key="2">
    <source>
        <dbReference type="ARBA" id="ARBA00012722"/>
    </source>
</evidence>
<comment type="function">
    <text evidence="1 14">DNA ligase that catalyzes the formation of phosphodiester linkages between 5'-phosphoryl and 3'-hydroxyl groups in double-stranded DNA using NAD as a coenzyme and as the energy source for the reaction. It is essential for DNA replication and repair of damaged DNA.</text>
</comment>
<dbReference type="SUPFAM" id="SSF50249">
    <property type="entry name" value="Nucleic acid-binding proteins"/>
    <property type="match status" value="1"/>
</dbReference>
<evidence type="ECO:0000256" key="4">
    <source>
        <dbReference type="ARBA" id="ARBA00022598"/>
    </source>
</evidence>
<dbReference type="SUPFAM" id="SSF52113">
    <property type="entry name" value="BRCT domain"/>
    <property type="match status" value="1"/>
</dbReference>
<proteinExistence type="inferred from homology"/>
<gene>
    <name evidence="14 16" type="primary">ligA</name>
    <name evidence="16" type="ORF">NY667_13085</name>
</gene>
<evidence type="ECO:0000256" key="3">
    <source>
        <dbReference type="ARBA" id="ARBA00013308"/>
    </source>
</evidence>
<protein>
    <recommendedName>
        <fullName evidence="3 14">DNA ligase</fullName>
        <ecNumber evidence="2 14">6.5.1.2</ecNumber>
    </recommendedName>
    <alternativeName>
        <fullName evidence="14">Polydeoxyribonucleotide synthase [NAD(+)]</fullName>
    </alternativeName>
</protein>
<reference evidence="16" key="1">
    <citation type="journal article" date="2022" name="Phytopathology">
        <title>Whole genome sequencing-based tracing of a 2022 introduction and outbreak of Xanthomonas hortorum pv. pelargonii.</title>
        <authorList>
            <person name="Iruegas Bocardo F."/>
            <person name="Weisberg A.J."/>
            <person name="Riutta E.R."/>
            <person name="Kilday K.B."/>
            <person name="Bonkowski J.C."/>
            <person name="Creswell T.C."/>
            <person name="Daughtrey M."/>
            <person name="Rane K.K."/>
            <person name="Grunwald N.J."/>
            <person name="Chang J.H."/>
            <person name="Putnam M."/>
        </authorList>
    </citation>
    <scope>NUCLEOTIDE SEQUENCE</scope>
    <source>
        <strain evidence="16">22-338</strain>
    </source>
</reference>
<dbReference type="CDD" id="cd17748">
    <property type="entry name" value="BRCT_DNA_ligase_like"/>
    <property type="match status" value="1"/>
</dbReference>
<keyword evidence="10 14" id="KW-0520">NAD</keyword>
<evidence type="ECO:0000313" key="16">
    <source>
        <dbReference type="EMBL" id="MDC8638720.1"/>
    </source>
</evidence>
<evidence type="ECO:0000256" key="5">
    <source>
        <dbReference type="ARBA" id="ARBA00022705"/>
    </source>
</evidence>
<dbReference type="FunFam" id="3.30.470.30:FF:000001">
    <property type="entry name" value="DNA ligase"/>
    <property type="match status" value="1"/>
</dbReference>
<evidence type="ECO:0000256" key="6">
    <source>
        <dbReference type="ARBA" id="ARBA00022723"/>
    </source>
</evidence>
<dbReference type="Gene3D" id="6.20.10.30">
    <property type="match status" value="1"/>
</dbReference>
<dbReference type="GO" id="GO:0006281">
    <property type="term" value="P:DNA repair"/>
    <property type="evidence" value="ECO:0007669"/>
    <property type="project" value="UniProtKB-KW"/>
</dbReference>
<keyword evidence="8 14" id="KW-0862">Zinc</keyword>
<dbReference type="InterPro" id="IPR018239">
    <property type="entry name" value="DNA_ligase_AS"/>
</dbReference>
<dbReference type="Gene3D" id="1.10.150.20">
    <property type="entry name" value="5' to 3' exonuclease, C-terminal subdomain"/>
    <property type="match status" value="2"/>
</dbReference>
<dbReference type="GO" id="GO:0003911">
    <property type="term" value="F:DNA ligase (NAD+) activity"/>
    <property type="evidence" value="ECO:0007669"/>
    <property type="project" value="UniProtKB-UniRule"/>
</dbReference>
<dbReference type="InterPro" id="IPR036420">
    <property type="entry name" value="BRCT_dom_sf"/>
</dbReference>
<dbReference type="SMART" id="SM00292">
    <property type="entry name" value="BRCT"/>
    <property type="match status" value="1"/>
</dbReference>
<dbReference type="InterPro" id="IPR013839">
    <property type="entry name" value="DNAligase_adenylation"/>
</dbReference>
<keyword evidence="9 14" id="KW-0460">Magnesium</keyword>
<dbReference type="InterPro" id="IPR041663">
    <property type="entry name" value="DisA/LigA_HHH"/>
</dbReference>
<comment type="caution">
    <text evidence="14">Lacks conserved residue(s) required for the propagation of feature annotation.</text>
</comment>
<dbReference type="InterPro" id="IPR001679">
    <property type="entry name" value="DNA_ligase"/>
</dbReference>
<dbReference type="FunFam" id="2.40.50.140:FF:000012">
    <property type="entry name" value="DNA ligase"/>
    <property type="match status" value="1"/>
</dbReference>
<dbReference type="GO" id="GO:0006260">
    <property type="term" value="P:DNA replication"/>
    <property type="evidence" value="ECO:0007669"/>
    <property type="project" value="UniProtKB-KW"/>
</dbReference>
<dbReference type="FunFam" id="3.40.50.10190:FF:000054">
    <property type="entry name" value="DNA ligase"/>
    <property type="match status" value="1"/>
</dbReference>
<comment type="similarity">
    <text evidence="13 14">Belongs to the NAD-dependent DNA ligase family. LigA subfamily.</text>
</comment>
<evidence type="ECO:0000256" key="12">
    <source>
        <dbReference type="ARBA" id="ARBA00034005"/>
    </source>
</evidence>
<evidence type="ECO:0000313" key="17">
    <source>
        <dbReference type="Proteomes" id="UP001140230"/>
    </source>
</evidence>
<dbReference type="CDD" id="cd00114">
    <property type="entry name" value="LIGANc"/>
    <property type="match status" value="1"/>
</dbReference>
<dbReference type="Gene3D" id="3.30.470.30">
    <property type="entry name" value="DNA ligase/mRNA capping enzyme"/>
    <property type="match status" value="1"/>
</dbReference>
<organism evidence="16 17">
    <name type="scientific">Xanthomonas hortorum pv. hederae</name>
    <dbReference type="NCBI Taxonomy" id="453603"/>
    <lineage>
        <taxon>Bacteria</taxon>
        <taxon>Pseudomonadati</taxon>
        <taxon>Pseudomonadota</taxon>
        <taxon>Gammaproteobacteria</taxon>
        <taxon>Lysobacterales</taxon>
        <taxon>Lysobacteraceae</taxon>
        <taxon>Xanthomonas</taxon>
    </lineage>
</organism>
<dbReference type="Pfam" id="PF00533">
    <property type="entry name" value="BRCT"/>
    <property type="match status" value="1"/>
</dbReference>
<dbReference type="Gene3D" id="1.10.287.610">
    <property type="entry name" value="Helix hairpin bin"/>
    <property type="match status" value="1"/>
</dbReference>
<feature type="binding site" evidence="14">
    <location>
        <begin position="83"/>
        <end position="84"/>
    </location>
    <ligand>
        <name>NAD(+)</name>
        <dbReference type="ChEBI" id="CHEBI:57540"/>
    </ligand>
</feature>
<keyword evidence="14" id="KW-0464">Manganese</keyword>
<dbReference type="InterPro" id="IPR004150">
    <property type="entry name" value="NAD_DNA_ligase_OB"/>
</dbReference>
<sequence length="931" mass="102565">MTVIQDPAQRIDVLRRRIEDANYRYHVLDEPQIPDADYDRLLRELDELEAKYPDLLTPDSPTQRVGAPVSSLLAVKHHSPMLSLGNAFTENEVVDFDRRIRERLSQSDVDSIQYSAEIKFDGLAISLTYVDGILRRAVTRGDGMFGEDVTHSVRTAGGIPPRLRGKVPDSGVIEVRGEVYMPRASFERYNEQALLNNAKTLANPRNAAAGAVRQLDPKESKKRGLRFFAYGGVDLERLTLTGTQSDVLQLLRDFGFPVAKETSVVLGAAGCLDFYKKIQDKRDSLPYDIDGVVYKVDRSDWREILGFVSRAPRWAIAHKFPAQEQSTTVEAIEIQIGRTGAATPVARLKPVHVAGVIVTNATLHNSDQIARLDVRVGDTVIVRRAGDVIPEVVSVIKQFRPNDKLRISLPFIRKLSFIDKGKKRDQRSLNEKRKFFELMLGDVAQAEGLGIPQLVKALDSGARWAGFSNNKSRSLSFFRSRMMRAGLLPFMSLDNFSQTQPFLMPKSCPVCGSEIVREEGEAVWRCSGELTCPAQRKEAFRHFVSRRAMDVDGLGEKFIEVLVDSGVVQGVADLYLLSVDQLLQLRLISTAESPHAFLREAREHLATGAYAQMENTVVSIGVDLAGEREVPQTWQADLLRAGLPAFDWNRKKIATKWAENLIEAIEKSRDTTLERFLFALGIEHVGESTAKALSAWFGDLELIRHLPWPLFKRVPDIGGEVARSLGHFLDQPGNQQAIDDLLQRGVRIGDAHPPSPKLRDALSFASVLEDMDIPKVTPVRAQQLAAAVDSFDALRSAGADALLQAGVPAAVVASVQQWLDRLENAALASAAQQAMETVLSRLPEADALPTGPLDGQTVVITGTLAALTRDAAKQRLEALGAKVAGSVSKKTAFLVAGEEAGSKLDKAQSLGVDIWDEVRLLAFLGEHGQQP</sequence>
<reference evidence="16" key="2">
    <citation type="submission" date="2022-08" db="EMBL/GenBank/DDBJ databases">
        <authorList>
            <person name="Iruegas-Bocardo F."/>
            <person name="Weisberg A.J."/>
            <person name="Riutta E.R."/>
            <person name="Kilday K."/>
            <person name="Bonkowski J.C."/>
            <person name="Creswell T."/>
            <person name="Daughtrey M.L."/>
            <person name="Rane K."/>
            <person name="Grunwald N.J."/>
            <person name="Chang J.H."/>
            <person name="Putnam M.L."/>
        </authorList>
    </citation>
    <scope>NUCLEOTIDE SEQUENCE</scope>
    <source>
        <strain evidence="16">22-338</strain>
    </source>
</reference>
<feature type="binding site" evidence="14">
    <location>
        <position position="508"/>
    </location>
    <ligand>
        <name>Zn(2+)</name>
        <dbReference type="ChEBI" id="CHEBI:29105"/>
    </ligand>
</feature>
<dbReference type="PANTHER" id="PTHR23389">
    <property type="entry name" value="CHROMOSOME TRANSMISSION FIDELITY FACTOR 18"/>
    <property type="match status" value="1"/>
</dbReference>
<dbReference type="InterPro" id="IPR001357">
    <property type="entry name" value="BRCT_dom"/>
</dbReference>
<dbReference type="Pfam" id="PF03120">
    <property type="entry name" value="OB_DNA_ligase"/>
    <property type="match status" value="1"/>
</dbReference>
<dbReference type="EMBL" id="JANWTP010000039">
    <property type="protein sequence ID" value="MDC8638720.1"/>
    <property type="molecule type" value="Genomic_DNA"/>
</dbReference>
<feature type="binding site" evidence="14">
    <location>
        <position position="295"/>
    </location>
    <ligand>
        <name>NAD(+)</name>
        <dbReference type="ChEBI" id="CHEBI:57540"/>
    </ligand>
</feature>
<feature type="active site" description="N6-AMP-lysine intermediate" evidence="14">
    <location>
        <position position="119"/>
    </location>
</feature>
<dbReference type="InterPro" id="IPR004149">
    <property type="entry name" value="Znf_DNAligase_C4"/>
</dbReference>
<dbReference type="FunFam" id="1.10.287.610:FF:000002">
    <property type="entry name" value="DNA ligase"/>
    <property type="match status" value="1"/>
</dbReference>
<keyword evidence="7 14" id="KW-0227">DNA damage</keyword>
<keyword evidence="5 14" id="KW-0235">DNA replication</keyword>
<evidence type="ECO:0000256" key="8">
    <source>
        <dbReference type="ARBA" id="ARBA00022833"/>
    </source>
</evidence>
<dbReference type="EC" id="6.5.1.2" evidence="2 14"/>
<feature type="binding site" evidence="14">
    <location>
        <position position="532"/>
    </location>
    <ligand>
        <name>Zn(2+)</name>
        <dbReference type="ChEBI" id="CHEBI:29105"/>
    </ligand>
</feature>
<keyword evidence="11 14" id="KW-0234">DNA repair</keyword>
<evidence type="ECO:0000256" key="9">
    <source>
        <dbReference type="ARBA" id="ARBA00022842"/>
    </source>
</evidence>
<dbReference type="Gene3D" id="2.40.50.140">
    <property type="entry name" value="Nucleic acid-binding proteins"/>
    <property type="match status" value="1"/>
</dbReference>
<dbReference type="Proteomes" id="UP001140230">
    <property type="component" value="Unassembled WGS sequence"/>
</dbReference>
<feature type="binding site" evidence="14">
    <location>
        <begin position="35"/>
        <end position="39"/>
    </location>
    <ligand>
        <name>NAD(+)</name>
        <dbReference type="ChEBI" id="CHEBI:57540"/>
    </ligand>
</feature>
<dbReference type="Pfam" id="PF01653">
    <property type="entry name" value="DNA_ligase_aden"/>
    <property type="match status" value="1"/>
</dbReference>
<dbReference type="PROSITE" id="PS01055">
    <property type="entry name" value="DNA_LIGASE_N1"/>
    <property type="match status" value="1"/>
</dbReference>
<evidence type="ECO:0000259" key="15">
    <source>
        <dbReference type="PROSITE" id="PS50172"/>
    </source>
</evidence>
<dbReference type="InterPro" id="IPR013840">
    <property type="entry name" value="DNAligase_N"/>
</dbReference>
<dbReference type="InterPro" id="IPR012340">
    <property type="entry name" value="NA-bd_OB-fold"/>
</dbReference>
<dbReference type="Pfam" id="PF12826">
    <property type="entry name" value="HHH_2"/>
    <property type="match status" value="1"/>
</dbReference>
<evidence type="ECO:0000256" key="14">
    <source>
        <dbReference type="HAMAP-Rule" id="MF_01588"/>
    </source>
</evidence>
<dbReference type="Pfam" id="PF03119">
    <property type="entry name" value="DNA_ligase_ZBD"/>
    <property type="match status" value="1"/>
</dbReference>
<evidence type="ECO:0000256" key="7">
    <source>
        <dbReference type="ARBA" id="ARBA00022763"/>
    </source>
</evidence>
<accession>A0A9X4BSF7</accession>
<dbReference type="InterPro" id="IPR010994">
    <property type="entry name" value="RuvA_2-like"/>
</dbReference>
<keyword evidence="4 14" id="KW-0436">Ligase</keyword>
<dbReference type="GO" id="GO:0005829">
    <property type="term" value="C:cytosol"/>
    <property type="evidence" value="ECO:0007669"/>
    <property type="project" value="TreeGrafter"/>
</dbReference>
<feature type="binding site" evidence="14">
    <location>
        <position position="511"/>
    </location>
    <ligand>
        <name>Zn(2+)</name>
        <dbReference type="ChEBI" id="CHEBI:29105"/>
    </ligand>
</feature>
<dbReference type="SUPFAM" id="SSF56091">
    <property type="entry name" value="DNA ligase/mRNA capping enzyme, catalytic domain"/>
    <property type="match status" value="1"/>
</dbReference>
<dbReference type="HAMAP" id="MF_01588">
    <property type="entry name" value="DNA_ligase_A"/>
    <property type="match status" value="1"/>
</dbReference>
<dbReference type="NCBIfam" id="NF005932">
    <property type="entry name" value="PRK07956.1"/>
    <property type="match status" value="1"/>
</dbReference>
<keyword evidence="6 14" id="KW-0479">Metal-binding</keyword>
<comment type="caution">
    <text evidence="16">The sequence shown here is derived from an EMBL/GenBank/DDBJ whole genome shotgun (WGS) entry which is preliminary data.</text>
</comment>
<comment type="catalytic activity">
    <reaction evidence="12 14">
        <text>NAD(+) + (deoxyribonucleotide)n-3'-hydroxyl + 5'-phospho-(deoxyribonucleotide)m = (deoxyribonucleotide)n+m + AMP + beta-nicotinamide D-nucleotide.</text>
        <dbReference type="EC" id="6.5.1.2"/>
    </reaction>
</comment>
<dbReference type="SMART" id="SM00532">
    <property type="entry name" value="LIGANc"/>
    <property type="match status" value="1"/>
</dbReference>
<dbReference type="NCBIfam" id="TIGR00575">
    <property type="entry name" value="dnlj"/>
    <property type="match status" value="1"/>
</dbReference>
<comment type="cofactor">
    <cofactor evidence="14">
        <name>Mg(2+)</name>
        <dbReference type="ChEBI" id="CHEBI:18420"/>
    </cofactor>
    <cofactor evidence="14">
        <name>Mn(2+)</name>
        <dbReference type="ChEBI" id="CHEBI:29035"/>
    </cofactor>
</comment>
<dbReference type="GO" id="GO:0046872">
    <property type="term" value="F:metal ion binding"/>
    <property type="evidence" value="ECO:0007669"/>
    <property type="project" value="UniProtKB-KW"/>
</dbReference>
<dbReference type="FunFam" id="1.10.150.20:FF:000006">
    <property type="entry name" value="DNA ligase"/>
    <property type="match status" value="1"/>
</dbReference>
<feature type="domain" description="BRCT" evidence="15">
    <location>
        <begin position="848"/>
        <end position="921"/>
    </location>
</feature>
<dbReference type="Gene3D" id="3.40.50.10190">
    <property type="entry name" value="BRCT domain"/>
    <property type="match status" value="1"/>
</dbReference>
<dbReference type="AlphaFoldDB" id="A0A9X4BSF7"/>
<dbReference type="PANTHER" id="PTHR23389:SF9">
    <property type="entry name" value="DNA LIGASE"/>
    <property type="match status" value="1"/>
</dbReference>